<dbReference type="AlphaFoldDB" id="A0A1G1T044"/>
<dbReference type="HAMAP" id="MF_00527">
    <property type="entry name" value="3MGH"/>
    <property type="match status" value="1"/>
</dbReference>
<organism evidence="6 7">
    <name type="scientific">Hymenobacter lapidarius</name>
    <dbReference type="NCBI Taxonomy" id="1908237"/>
    <lineage>
        <taxon>Bacteria</taxon>
        <taxon>Pseudomonadati</taxon>
        <taxon>Bacteroidota</taxon>
        <taxon>Cytophagia</taxon>
        <taxon>Cytophagales</taxon>
        <taxon>Hymenobacteraceae</taxon>
        <taxon>Hymenobacter</taxon>
    </lineage>
</organism>
<accession>A0A1G1T044</accession>
<keyword evidence="2 5" id="KW-0227">DNA damage</keyword>
<comment type="similarity">
    <text evidence="1 5">Belongs to the DNA glycosylase MPG family.</text>
</comment>
<dbReference type="Proteomes" id="UP000176294">
    <property type="component" value="Unassembled WGS sequence"/>
</dbReference>
<dbReference type="Pfam" id="PF02245">
    <property type="entry name" value="Pur_DNA_glyco"/>
    <property type="match status" value="1"/>
</dbReference>
<evidence type="ECO:0000256" key="2">
    <source>
        <dbReference type="ARBA" id="ARBA00022763"/>
    </source>
</evidence>
<dbReference type="CDD" id="cd00540">
    <property type="entry name" value="AAG"/>
    <property type="match status" value="1"/>
</dbReference>
<dbReference type="GO" id="GO:0003905">
    <property type="term" value="F:alkylbase DNA N-glycosylase activity"/>
    <property type="evidence" value="ECO:0007669"/>
    <property type="project" value="InterPro"/>
</dbReference>
<dbReference type="Gene3D" id="3.10.300.10">
    <property type="entry name" value="Methylpurine-DNA glycosylase (MPG)"/>
    <property type="match status" value="1"/>
</dbReference>
<protein>
    <recommendedName>
        <fullName evidence="5">Putative 3-methyladenine DNA glycosylase</fullName>
        <ecNumber evidence="5">3.2.2.-</ecNumber>
    </recommendedName>
</protein>
<dbReference type="STRING" id="1908237.BEN47_16500"/>
<dbReference type="PANTHER" id="PTHR10429:SF0">
    <property type="entry name" value="DNA-3-METHYLADENINE GLYCOSYLASE"/>
    <property type="match status" value="1"/>
</dbReference>
<evidence type="ECO:0000256" key="1">
    <source>
        <dbReference type="ARBA" id="ARBA00009232"/>
    </source>
</evidence>
<dbReference type="RefSeq" id="WP_070728979.1">
    <property type="nucleotide sequence ID" value="NZ_MDZB01000121.1"/>
</dbReference>
<dbReference type="InterPro" id="IPR011034">
    <property type="entry name" value="Formyl_transferase-like_C_sf"/>
</dbReference>
<evidence type="ECO:0000313" key="6">
    <source>
        <dbReference type="EMBL" id="OGX84253.1"/>
    </source>
</evidence>
<gene>
    <name evidence="6" type="ORF">BEN47_16500</name>
</gene>
<evidence type="ECO:0000256" key="5">
    <source>
        <dbReference type="HAMAP-Rule" id="MF_00527"/>
    </source>
</evidence>
<keyword evidence="7" id="KW-1185">Reference proteome</keyword>
<dbReference type="InterPro" id="IPR003180">
    <property type="entry name" value="MPG"/>
</dbReference>
<reference evidence="6 7" key="1">
    <citation type="submission" date="2016-08" db="EMBL/GenBank/DDBJ databases">
        <title>Hymenobacter coccineus sp. nov., Hymenobacter lapidarius sp. nov. and Hymenobacter glacialis sp. nov., isolated from Antarctic soil.</title>
        <authorList>
            <person name="Sedlacek I."/>
            <person name="Kralova S."/>
            <person name="Kyrova K."/>
            <person name="Maslanova I."/>
            <person name="Stankova E."/>
            <person name="Vrbovska V."/>
            <person name="Nemec M."/>
            <person name="Bartak M."/>
            <person name="Svec P."/>
            <person name="Busse H.-J."/>
            <person name="Pantucek R."/>
        </authorList>
    </citation>
    <scope>NUCLEOTIDE SEQUENCE [LARGE SCALE GENOMIC DNA]</scope>
    <source>
        <strain evidence="6 7">CCM 8643</strain>
    </source>
</reference>
<dbReference type="PANTHER" id="PTHR10429">
    <property type="entry name" value="DNA-3-METHYLADENINE GLYCOSYLASE"/>
    <property type="match status" value="1"/>
</dbReference>
<dbReference type="GO" id="GO:0006284">
    <property type="term" value="P:base-excision repair"/>
    <property type="evidence" value="ECO:0007669"/>
    <property type="project" value="InterPro"/>
</dbReference>
<evidence type="ECO:0000313" key="7">
    <source>
        <dbReference type="Proteomes" id="UP000176294"/>
    </source>
</evidence>
<dbReference type="OrthoDB" id="9794313at2"/>
<dbReference type="InterPro" id="IPR036995">
    <property type="entry name" value="MPG_sf"/>
</dbReference>
<dbReference type="GO" id="GO:0003677">
    <property type="term" value="F:DNA binding"/>
    <property type="evidence" value="ECO:0007669"/>
    <property type="project" value="InterPro"/>
</dbReference>
<dbReference type="EMBL" id="MDZB01000121">
    <property type="protein sequence ID" value="OGX84253.1"/>
    <property type="molecule type" value="Genomic_DNA"/>
</dbReference>
<sequence>MSDKPQKLSASFFQRPDVLQIARELLGKHLYTNVDGILTAGRVVETEAYRHEGDHSMTMHLQRKRQQAQGLYVPGGRAYIYTVYNKYALFNIATHDADHPDTVLIRAVEPTIGVEAMLHRRGLEAPKRALTAGPGVMSQALGITPALTGLPVTGDVLWFEDHGEAVADAAVVASSRVGLEYAGPEASGLPWRFRLRNNPWTSPAK</sequence>
<dbReference type="EC" id="3.2.2.-" evidence="5"/>
<dbReference type="NCBIfam" id="TIGR00567">
    <property type="entry name" value="3mg"/>
    <property type="match status" value="1"/>
</dbReference>
<name>A0A1G1T044_9BACT</name>
<proteinExistence type="inferred from homology"/>
<evidence type="ECO:0000256" key="3">
    <source>
        <dbReference type="ARBA" id="ARBA00022801"/>
    </source>
</evidence>
<dbReference type="SUPFAM" id="SSF50486">
    <property type="entry name" value="FMT C-terminal domain-like"/>
    <property type="match status" value="1"/>
</dbReference>
<evidence type="ECO:0000256" key="4">
    <source>
        <dbReference type="ARBA" id="ARBA00023204"/>
    </source>
</evidence>
<keyword evidence="4 5" id="KW-0234">DNA repair</keyword>
<comment type="caution">
    <text evidence="6">The sequence shown here is derived from an EMBL/GenBank/DDBJ whole genome shotgun (WGS) entry which is preliminary data.</text>
</comment>
<keyword evidence="3 5" id="KW-0378">Hydrolase</keyword>